<keyword evidence="2" id="KW-0548">Nucleotidyltransferase</keyword>
<name>A0A2S2PUC3_SCHGA</name>
<sequence>MAANKLSTLTILLWNANGISNNTNELQIALKENIVDIALITESHLISNSKFKIYGYDCLQANHPNDSAHAGAALLISSIMPRSPFPPKSNQNMQLAATSVNINSIPTSIISTYFHPSCQFPAESLALYLRSLNNTYIIGVDFNAKHEAWECRSTNTRGRTLHNFISNKRSKIIFPASPTY</sequence>
<keyword evidence="2" id="KW-0808">Transferase</keyword>
<accession>A0A2S2PUC3</accession>
<dbReference type="InterPro" id="IPR036691">
    <property type="entry name" value="Endo/exonu/phosph_ase_sf"/>
</dbReference>
<dbReference type="PANTHER" id="PTHR33273">
    <property type="entry name" value="DOMAIN-CONTAINING PROTEIN, PUTATIVE-RELATED"/>
    <property type="match status" value="1"/>
</dbReference>
<organism evidence="2">
    <name type="scientific">Schizaphis graminum</name>
    <name type="common">Green bug aphid</name>
    <dbReference type="NCBI Taxonomy" id="13262"/>
    <lineage>
        <taxon>Eukaryota</taxon>
        <taxon>Metazoa</taxon>
        <taxon>Ecdysozoa</taxon>
        <taxon>Arthropoda</taxon>
        <taxon>Hexapoda</taxon>
        <taxon>Insecta</taxon>
        <taxon>Pterygota</taxon>
        <taxon>Neoptera</taxon>
        <taxon>Paraneoptera</taxon>
        <taxon>Hemiptera</taxon>
        <taxon>Sternorrhyncha</taxon>
        <taxon>Aphidomorpha</taxon>
        <taxon>Aphidoidea</taxon>
        <taxon>Aphididae</taxon>
        <taxon>Aphidini</taxon>
        <taxon>Schizaphis</taxon>
    </lineage>
</organism>
<dbReference type="Gene3D" id="3.60.10.10">
    <property type="entry name" value="Endonuclease/exonuclease/phosphatase"/>
    <property type="match status" value="1"/>
</dbReference>
<evidence type="ECO:0000313" key="2">
    <source>
        <dbReference type="EMBL" id="MBY32924.1"/>
    </source>
</evidence>
<reference evidence="2" key="1">
    <citation type="submission" date="2018-04" db="EMBL/GenBank/DDBJ databases">
        <title>Transcriptome of Schizaphis graminum biotype I.</title>
        <authorList>
            <person name="Scully E.D."/>
            <person name="Geib S.M."/>
            <person name="Palmer N.A."/>
            <person name="Koch K."/>
            <person name="Bradshaw J."/>
            <person name="Heng-Moss T."/>
            <person name="Sarath G."/>
        </authorList>
    </citation>
    <scope>NUCLEOTIDE SEQUENCE</scope>
</reference>
<feature type="domain" description="Endonuclease/exonuclease/phosphatase" evidence="1">
    <location>
        <begin position="108"/>
        <end position="172"/>
    </location>
</feature>
<protein>
    <submittedName>
        <fullName evidence="2">RNA-directed DNA polymerase from mobile element jockey</fullName>
    </submittedName>
</protein>
<proteinExistence type="predicted"/>
<dbReference type="Pfam" id="PF14529">
    <property type="entry name" value="Exo_endo_phos_2"/>
    <property type="match status" value="1"/>
</dbReference>
<dbReference type="InterPro" id="IPR005135">
    <property type="entry name" value="Endo/exonuclease/phosphatase"/>
</dbReference>
<dbReference type="PANTHER" id="PTHR33273:SF4">
    <property type="entry name" value="ENDONUCLEASE_EXONUCLEASE_PHOSPHATASE DOMAIN-CONTAINING PROTEIN"/>
    <property type="match status" value="1"/>
</dbReference>
<dbReference type="SUPFAM" id="SSF56219">
    <property type="entry name" value="DNase I-like"/>
    <property type="match status" value="1"/>
</dbReference>
<dbReference type="GO" id="GO:0003964">
    <property type="term" value="F:RNA-directed DNA polymerase activity"/>
    <property type="evidence" value="ECO:0007669"/>
    <property type="project" value="UniProtKB-KW"/>
</dbReference>
<dbReference type="EMBL" id="GGMR01020305">
    <property type="protein sequence ID" value="MBY32924.1"/>
    <property type="molecule type" value="Transcribed_RNA"/>
</dbReference>
<evidence type="ECO:0000259" key="1">
    <source>
        <dbReference type="Pfam" id="PF14529"/>
    </source>
</evidence>
<keyword evidence="2" id="KW-0695">RNA-directed DNA polymerase</keyword>
<dbReference type="AlphaFoldDB" id="A0A2S2PUC3"/>
<gene>
    <name evidence="2" type="primary">pol_75</name>
    <name evidence="2" type="ORF">g.58505</name>
</gene>